<feature type="region of interest" description="Disordered" evidence="1">
    <location>
        <begin position="284"/>
        <end position="313"/>
    </location>
</feature>
<feature type="compositionally biased region" description="Polar residues" evidence="1">
    <location>
        <begin position="471"/>
        <end position="484"/>
    </location>
</feature>
<evidence type="ECO:0000256" key="1">
    <source>
        <dbReference type="SAM" id="MobiDB-lite"/>
    </source>
</evidence>
<name>A0ABM1P400_DROAR</name>
<dbReference type="PANTHER" id="PTHR21505">
    <property type="entry name" value="MADF DOMAIN-CONTAINING PROTEIN-RELATED"/>
    <property type="match status" value="1"/>
</dbReference>
<accession>A0ABM1P400</accession>
<feature type="compositionally biased region" description="Low complexity" evidence="1">
    <location>
        <begin position="439"/>
        <end position="455"/>
    </location>
</feature>
<sequence length="640" mass="69139">MLKCSACARAHPSNPAEPYRTSTIQQTTHCTTTTTPTTTTTTAARAASPLPPLTVNFLRTMSSSGASAAQYKLDANSNAIALIAADAAALPPSPSPSTQASPADRIEWSRATILGFIEDYRRQRVLWDPNTKGYHIKQTKYEALKLLSQKYGTEIRSIRSKIKSLRSSFHREHGKVINGRSRGVHYQPMWFAYEAIRFILDGERDADASAMDGVVDSDVEPAASTALLDSEAADKLTLMHSLDLEQLTAVAAGKQQAEQHEDFAARVAAAVAVVAAAAAAANVREREHNMDDDAAASDGNSNGAGNGSGSDATASSATAAAAVSAAVTRSSSDLDGESYCNISAEDVKTEIIEHEPELGMLDRQTSTPLSLSASYYKPTDLTYNPRKRKAQMDELDGCDVSAGVGVGIVGGVVGALTLTPIKSTGQTTVLQQHQHQHQHQQQQQQQQLQQQQQQHPHNQIAFHTLQQHFSHNLSHGSHNGNGHAQPQQLQQKQQQHQQQQQQQQHSNNMAQKRDRGRDLSCSPTLAHNNNNTNNNTNNNNSNNNNSSSLDLATTGSSGISSLTATPLKMSSGSSLAGNSHVDEYGVFGEYVAITIRKLKTPKSKIVVKHLINNLLYEAELGNYDQGMPASKEPPQLYKMQ</sequence>
<evidence type="ECO:0000313" key="3">
    <source>
        <dbReference type="Proteomes" id="UP000694904"/>
    </source>
</evidence>
<dbReference type="Pfam" id="PF10545">
    <property type="entry name" value="MADF_DNA_bdg"/>
    <property type="match status" value="1"/>
</dbReference>
<reference evidence="4 5" key="3">
    <citation type="submission" date="2025-05" db="UniProtKB">
        <authorList>
            <consortium name="RefSeq"/>
        </authorList>
    </citation>
    <scope>IDENTIFICATION</scope>
    <source>
        <tissue evidence="4 5">Whole organism</tissue>
    </source>
</reference>
<proteinExistence type="predicted"/>
<evidence type="ECO:0000313" key="5">
    <source>
        <dbReference type="RefSeq" id="XP_017861936.1"/>
    </source>
</evidence>
<feature type="compositionally biased region" description="Low complexity" evidence="1">
    <location>
        <begin position="528"/>
        <end position="548"/>
    </location>
</feature>
<dbReference type="PROSITE" id="PS51029">
    <property type="entry name" value="MADF"/>
    <property type="match status" value="1"/>
</dbReference>
<dbReference type="PANTHER" id="PTHR21505:SF8">
    <property type="entry name" value="DPT-YFP REPRESSOR BY OVEREXPRESSION, ISOFORM D-RELATED"/>
    <property type="match status" value="1"/>
</dbReference>
<feature type="region of interest" description="Disordered" evidence="1">
    <location>
        <begin position="471"/>
        <end position="552"/>
    </location>
</feature>
<dbReference type="RefSeq" id="XP_017861936.1">
    <property type="nucleotide sequence ID" value="XM_018006447.1"/>
</dbReference>
<evidence type="ECO:0000313" key="4">
    <source>
        <dbReference type="RefSeq" id="XP_017861935.1"/>
    </source>
</evidence>
<dbReference type="GeneID" id="108613167"/>
<feature type="domain" description="MADF" evidence="2">
    <location>
        <begin position="115"/>
        <end position="204"/>
    </location>
</feature>
<keyword evidence="3" id="KW-1185">Reference proteome</keyword>
<feature type="compositionally biased region" description="Low complexity" evidence="1">
    <location>
        <begin position="21"/>
        <end position="42"/>
    </location>
</feature>
<protein>
    <submittedName>
        <fullName evidence="4">Uncharacterized protein LOC108613167 isoform X1</fullName>
    </submittedName>
    <submittedName>
        <fullName evidence="5">Uncharacterized protein LOC108613167 isoform X2</fullName>
    </submittedName>
</protein>
<feature type="region of interest" description="Disordered" evidence="1">
    <location>
        <begin position="428"/>
        <end position="457"/>
    </location>
</feature>
<dbReference type="SMART" id="SM00595">
    <property type="entry name" value="MADF"/>
    <property type="match status" value="1"/>
</dbReference>
<feature type="region of interest" description="Disordered" evidence="1">
    <location>
        <begin position="11"/>
        <end position="46"/>
    </location>
</feature>
<gene>
    <name evidence="4 5" type="primary">LOC108613167</name>
</gene>
<dbReference type="RefSeq" id="XP_017861935.1">
    <property type="nucleotide sequence ID" value="XM_018006446.1"/>
</dbReference>
<reference evidence="3" key="1">
    <citation type="journal article" date="1997" name="Nucleic Acids Res.">
        <title>tRNAscan-SE: a program for improved detection of transfer RNA genes in genomic sequence.</title>
        <authorList>
            <person name="Lowe T.M."/>
            <person name="Eddy S.R."/>
        </authorList>
    </citation>
    <scope>NUCLEOTIDE SEQUENCE [LARGE SCALE GENOMIC DNA]</scope>
</reference>
<feature type="compositionally biased region" description="Low complexity" evidence="1">
    <location>
        <begin position="485"/>
        <end position="504"/>
    </location>
</feature>
<dbReference type="Proteomes" id="UP000694904">
    <property type="component" value="Chromosome 4"/>
</dbReference>
<dbReference type="InterPro" id="IPR006578">
    <property type="entry name" value="MADF-dom"/>
</dbReference>
<organism evidence="3 5">
    <name type="scientific">Drosophila arizonae</name>
    <name type="common">Fruit fly</name>
    <dbReference type="NCBI Taxonomy" id="7263"/>
    <lineage>
        <taxon>Eukaryota</taxon>
        <taxon>Metazoa</taxon>
        <taxon>Ecdysozoa</taxon>
        <taxon>Arthropoda</taxon>
        <taxon>Hexapoda</taxon>
        <taxon>Insecta</taxon>
        <taxon>Pterygota</taxon>
        <taxon>Neoptera</taxon>
        <taxon>Endopterygota</taxon>
        <taxon>Diptera</taxon>
        <taxon>Brachycera</taxon>
        <taxon>Muscomorpha</taxon>
        <taxon>Ephydroidea</taxon>
        <taxon>Drosophilidae</taxon>
        <taxon>Drosophila</taxon>
    </lineage>
</organism>
<reference evidence="3" key="2">
    <citation type="journal article" date="2016" name="G3 (Bethesda)">
        <title>Genome Evolution in Three Species of Cactophilic Drosophila.</title>
        <authorList>
            <person name="Sanchez-Flores A."/>
            <person name="Penazola F."/>
            <person name="Carpinteyro-Ponce J."/>
            <person name="Nazario-Yepiz N."/>
            <person name="Abreu-Goodger C."/>
            <person name="Machado C.A."/>
            <person name="Markow T.A."/>
        </authorList>
    </citation>
    <scope>NUCLEOTIDE SEQUENCE [LARGE SCALE GENOMIC DNA]</scope>
</reference>
<evidence type="ECO:0000259" key="2">
    <source>
        <dbReference type="PROSITE" id="PS51029"/>
    </source>
</evidence>